<proteinExistence type="predicted"/>
<dbReference type="Proteomes" id="UP000716291">
    <property type="component" value="Unassembled WGS sequence"/>
</dbReference>
<gene>
    <name evidence="1" type="ORF">G6F64_003839</name>
</gene>
<protein>
    <submittedName>
        <fullName evidence="1">Uncharacterized protein</fullName>
    </submittedName>
</protein>
<dbReference type="AlphaFoldDB" id="A0A9P7BUS9"/>
<organism evidence="1 2">
    <name type="scientific">Rhizopus oryzae</name>
    <name type="common">Mucormycosis agent</name>
    <name type="synonym">Rhizopus arrhizus var. delemar</name>
    <dbReference type="NCBI Taxonomy" id="64495"/>
    <lineage>
        <taxon>Eukaryota</taxon>
        <taxon>Fungi</taxon>
        <taxon>Fungi incertae sedis</taxon>
        <taxon>Mucoromycota</taxon>
        <taxon>Mucoromycotina</taxon>
        <taxon>Mucoromycetes</taxon>
        <taxon>Mucorales</taxon>
        <taxon>Mucorineae</taxon>
        <taxon>Rhizopodaceae</taxon>
        <taxon>Rhizopus</taxon>
    </lineage>
</organism>
<name>A0A9P7BUS9_RHIOR</name>
<accession>A0A9P7BUS9</accession>
<reference evidence="1" key="1">
    <citation type="journal article" date="2020" name="Microb. Genom.">
        <title>Genetic diversity of clinical and environmental Mucorales isolates obtained from an investigation of mucormycosis cases among solid organ transplant recipients.</title>
        <authorList>
            <person name="Nguyen M.H."/>
            <person name="Kaul D."/>
            <person name="Muto C."/>
            <person name="Cheng S.J."/>
            <person name="Richter R.A."/>
            <person name="Bruno V.M."/>
            <person name="Liu G."/>
            <person name="Beyhan S."/>
            <person name="Sundermann A.J."/>
            <person name="Mounaud S."/>
            <person name="Pasculle A.W."/>
            <person name="Nierman W.C."/>
            <person name="Driscoll E."/>
            <person name="Cumbie R."/>
            <person name="Clancy C.J."/>
            <person name="Dupont C.L."/>
        </authorList>
    </citation>
    <scope>NUCLEOTIDE SEQUENCE</scope>
    <source>
        <strain evidence="1">GL11</strain>
    </source>
</reference>
<evidence type="ECO:0000313" key="1">
    <source>
        <dbReference type="EMBL" id="KAG1311394.1"/>
    </source>
</evidence>
<evidence type="ECO:0000313" key="2">
    <source>
        <dbReference type="Proteomes" id="UP000716291"/>
    </source>
</evidence>
<keyword evidence="2" id="KW-1185">Reference proteome</keyword>
<dbReference type="EMBL" id="JAANQT010000393">
    <property type="protein sequence ID" value="KAG1311394.1"/>
    <property type="molecule type" value="Genomic_DNA"/>
</dbReference>
<comment type="caution">
    <text evidence="1">The sequence shown here is derived from an EMBL/GenBank/DDBJ whole genome shotgun (WGS) entry which is preliminary data.</text>
</comment>
<sequence>MEAAAGSPISTMNAFGSLAPGNRILAAKSSVGGIAIGYRQSWFMLAQQSSIYEDTKIMKRLPRRFIARNFKEVVSICINIQAGIDELAQQFGGSPYRCALEVLAPVLLAYDRS</sequence>